<dbReference type="InterPro" id="IPR046574">
    <property type="entry name" value="DUF6634"/>
</dbReference>
<gene>
    <name evidence="1" type="ORF">QO001_001692</name>
</gene>
<evidence type="ECO:0000313" key="1">
    <source>
        <dbReference type="EMBL" id="MDQ0542774.1"/>
    </source>
</evidence>
<sequence>MSVLNQGPGPFPHLAEIARKYRAIADDLDRIARGRHPGQDELRDAPRLWEWRVIAYPVPHLVGIVLGHPLLRDGEIWTSELLTYDPERGYARTLSRFYRLESPSSDGD</sequence>
<dbReference type="RefSeq" id="WP_043388257.1">
    <property type="nucleotide sequence ID" value="NZ_JAJALK010000008.1"/>
</dbReference>
<evidence type="ECO:0000313" key="2">
    <source>
        <dbReference type="Proteomes" id="UP001223420"/>
    </source>
</evidence>
<dbReference type="EMBL" id="JAUSWL010000002">
    <property type="protein sequence ID" value="MDQ0542774.1"/>
    <property type="molecule type" value="Genomic_DNA"/>
</dbReference>
<dbReference type="Pfam" id="PF20339">
    <property type="entry name" value="DUF6634"/>
    <property type="match status" value="1"/>
</dbReference>
<dbReference type="Proteomes" id="UP001223420">
    <property type="component" value="Unassembled WGS sequence"/>
</dbReference>
<proteinExistence type="predicted"/>
<dbReference type="AlphaFoldDB" id="A0AAJ1WTL1"/>
<protein>
    <submittedName>
        <fullName evidence="1">Uncharacterized protein</fullName>
    </submittedName>
</protein>
<organism evidence="1 2">
    <name type="scientific">Methylobacterium brachiatum</name>
    <dbReference type="NCBI Taxonomy" id="269660"/>
    <lineage>
        <taxon>Bacteria</taxon>
        <taxon>Pseudomonadati</taxon>
        <taxon>Pseudomonadota</taxon>
        <taxon>Alphaproteobacteria</taxon>
        <taxon>Hyphomicrobiales</taxon>
        <taxon>Methylobacteriaceae</taxon>
        <taxon>Methylobacterium</taxon>
    </lineage>
</organism>
<comment type="caution">
    <text evidence="1">The sequence shown here is derived from an EMBL/GenBank/DDBJ whole genome shotgun (WGS) entry which is preliminary data.</text>
</comment>
<reference evidence="1" key="1">
    <citation type="submission" date="2023-07" db="EMBL/GenBank/DDBJ databases">
        <title>Genomic Encyclopedia of Type Strains, Phase IV (KMG-IV): sequencing the most valuable type-strain genomes for metagenomic binning, comparative biology and taxonomic classification.</title>
        <authorList>
            <person name="Goeker M."/>
        </authorList>
    </citation>
    <scope>NUCLEOTIDE SEQUENCE</scope>
    <source>
        <strain evidence="1">DSM 19569</strain>
    </source>
</reference>
<name>A0AAJ1WTL1_9HYPH</name>
<accession>A0AAJ1WTL1</accession>